<organism evidence="8 9">
    <name type="scientific">Steinernema carpocapsae</name>
    <name type="common">Entomopathogenic nematode</name>
    <dbReference type="NCBI Taxonomy" id="34508"/>
    <lineage>
        <taxon>Eukaryota</taxon>
        <taxon>Metazoa</taxon>
        <taxon>Ecdysozoa</taxon>
        <taxon>Nematoda</taxon>
        <taxon>Chromadorea</taxon>
        <taxon>Rhabditida</taxon>
        <taxon>Tylenchina</taxon>
        <taxon>Panagrolaimomorpha</taxon>
        <taxon>Strongyloidoidea</taxon>
        <taxon>Steinernematidae</taxon>
        <taxon>Steinernema</taxon>
    </lineage>
</organism>
<keyword evidence="4" id="KW-0165">Cleavage on pair of basic residues</keyword>
<evidence type="ECO:0000256" key="7">
    <source>
        <dbReference type="SAM" id="SignalP"/>
    </source>
</evidence>
<comment type="caution">
    <text evidence="8">The sequence shown here is derived from an EMBL/GenBank/DDBJ whole genome shotgun (WGS) entry which is preliminary data.</text>
</comment>
<reference evidence="8 9" key="1">
    <citation type="journal article" date="2015" name="Genome Biol.">
        <title>Comparative genomics of Steinernema reveals deeply conserved gene regulatory networks.</title>
        <authorList>
            <person name="Dillman A.R."/>
            <person name="Macchietto M."/>
            <person name="Porter C.F."/>
            <person name="Rogers A."/>
            <person name="Williams B."/>
            <person name="Antoshechkin I."/>
            <person name="Lee M.M."/>
            <person name="Goodwin Z."/>
            <person name="Lu X."/>
            <person name="Lewis E.E."/>
            <person name="Goodrich-Blair H."/>
            <person name="Stock S.P."/>
            <person name="Adams B.J."/>
            <person name="Sternberg P.W."/>
            <person name="Mortazavi A."/>
        </authorList>
    </citation>
    <scope>NUCLEOTIDE SEQUENCE [LARGE SCALE GENOMIC DNA]</scope>
    <source>
        <strain evidence="8 9">ALL</strain>
    </source>
</reference>
<feature type="signal peptide" evidence="7">
    <location>
        <begin position="1"/>
        <end position="24"/>
    </location>
</feature>
<comment type="similarity">
    <text evidence="2">Belongs to the FARP (FMRFamide related peptide) family.</text>
</comment>
<comment type="subcellular location">
    <subcellularLocation>
        <location evidence="1">Secreted</location>
    </subcellularLocation>
</comment>
<dbReference type="EMBL" id="AZBU02000004">
    <property type="protein sequence ID" value="TKR81815.1"/>
    <property type="molecule type" value="Genomic_DNA"/>
</dbReference>
<keyword evidence="9" id="KW-1185">Reference proteome</keyword>
<dbReference type="GO" id="GO:0007218">
    <property type="term" value="P:neuropeptide signaling pathway"/>
    <property type="evidence" value="ECO:0007669"/>
    <property type="project" value="UniProtKB-KW"/>
</dbReference>
<dbReference type="PANTHER" id="PTHR20986">
    <property type="entry name" value="FMRFAMIDE-RELATED PEPTIDES"/>
    <property type="match status" value="1"/>
</dbReference>
<evidence type="ECO:0000256" key="3">
    <source>
        <dbReference type="ARBA" id="ARBA00022525"/>
    </source>
</evidence>
<keyword evidence="7" id="KW-0732">Signal</keyword>
<keyword evidence="3" id="KW-0964">Secreted</keyword>
<evidence type="ECO:0000313" key="9">
    <source>
        <dbReference type="Proteomes" id="UP000298663"/>
    </source>
</evidence>
<name>A0A4V6A363_STECR</name>
<sequence>MLGHLNEIAVVGVFTLCALALVSAEIDSSDAAATASKLEYLVDELPKEDELLLEQLDRPTWYDPEAYDTVKRAVGDETSMPGVLRFGKRGQAYVPFGRLDKKEMPGVLRFGKRGEKKAVPGVLRFGKREIPGVLRFGKRDEIPGVLRFGKKSEMPGVLRFGKRNVPGVLRFGRK</sequence>
<evidence type="ECO:0000256" key="6">
    <source>
        <dbReference type="ARBA" id="ARBA00023320"/>
    </source>
</evidence>
<evidence type="ECO:0000256" key="5">
    <source>
        <dbReference type="ARBA" id="ARBA00022815"/>
    </source>
</evidence>
<evidence type="ECO:0000256" key="4">
    <source>
        <dbReference type="ARBA" id="ARBA00022685"/>
    </source>
</evidence>
<dbReference type="AlphaFoldDB" id="A0A4V6A363"/>
<reference evidence="8 9" key="2">
    <citation type="journal article" date="2019" name="G3 (Bethesda)">
        <title>Hybrid Assembly of the Genome of the Entomopathogenic Nematode Steinernema carpocapsae Identifies the X-Chromosome.</title>
        <authorList>
            <person name="Serra L."/>
            <person name="Macchietto M."/>
            <person name="Macias-Munoz A."/>
            <person name="McGill C.J."/>
            <person name="Rodriguez I.M."/>
            <person name="Rodriguez B."/>
            <person name="Murad R."/>
            <person name="Mortazavi A."/>
        </authorList>
    </citation>
    <scope>NUCLEOTIDE SEQUENCE [LARGE SCALE GENOMIC DNA]</scope>
    <source>
        <strain evidence="8 9">ALL</strain>
    </source>
</reference>
<dbReference type="OrthoDB" id="5773473at2759"/>
<evidence type="ECO:0000256" key="2">
    <source>
        <dbReference type="ARBA" id="ARBA00006356"/>
    </source>
</evidence>
<keyword evidence="5" id="KW-0027">Amidation</keyword>
<dbReference type="STRING" id="34508.A0A4V6A363"/>
<evidence type="ECO:0000256" key="1">
    <source>
        <dbReference type="ARBA" id="ARBA00004613"/>
    </source>
</evidence>
<keyword evidence="6" id="KW-0527">Neuropeptide</keyword>
<dbReference type="InterPro" id="IPR051041">
    <property type="entry name" value="FMRFamide-related_np"/>
</dbReference>
<gene>
    <name evidence="8" type="ORF">L596_015629</name>
</gene>
<accession>A0A4V6A363</accession>
<dbReference type="PANTHER" id="PTHR20986:SF17">
    <property type="entry name" value="FMRFAMIDE-LIKE NEUROPEPTIDE 18"/>
    <property type="match status" value="1"/>
</dbReference>
<dbReference type="GO" id="GO:0005576">
    <property type="term" value="C:extracellular region"/>
    <property type="evidence" value="ECO:0007669"/>
    <property type="project" value="UniProtKB-SubCell"/>
</dbReference>
<dbReference type="Proteomes" id="UP000298663">
    <property type="component" value="Unassembled WGS sequence"/>
</dbReference>
<proteinExistence type="inferred from homology"/>
<evidence type="ECO:0000313" key="8">
    <source>
        <dbReference type="EMBL" id="TKR81815.1"/>
    </source>
</evidence>
<feature type="chain" id="PRO_5021014159" evidence="7">
    <location>
        <begin position="25"/>
        <end position="174"/>
    </location>
</feature>
<protein>
    <submittedName>
        <fullName evidence="8">Uncharacterized protein</fullName>
    </submittedName>
</protein>